<keyword evidence="1" id="KW-0732">Signal</keyword>
<feature type="chain" id="PRO_5044221146" evidence="1">
    <location>
        <begin position="30"/>
        <end position="385"/>
    </location>
</feature>
<dbReference type="AlphaFoldDB" id="A0AB39L5T5"/>
<dbReference type="Pfam" id="PF13416">
    <property type="entry name" value="SBP_bac_8"/>
    <property type="match status" value="1"/>
</dbReference>
<dbReference type="KEGG" id="spue:AB5L97_01305"/>
<evidence type="ECO:0000313" key="2">
    <source>
        <dbReference type="EMBL" id="XDP45689.1"/>
    </source>
</evidence>
<sequence>MKFTSALRSGVAVAALGLALSGCAQSSTAAKTNAGDAGIKTVKVFISGDTNIQSLWEKDLGPAFEKANPGYRVQVQIDLHGEHDAQTLAKLTSSVEQKKDADFDLVDGGFVSKASGANLLEPVDAGKVGALADVPADVVKAGGTGGIPYRGSSVLLAYDTKTVATPPKTLDELLEWIKANPGKFTYNSPKSGGSGAAFAATVLDRYVPADARQKMTVGYEKDLESTWDQGFETLRGLNPYVYQKGVYPNGNKQTLELLASGQISMAPVWSDQFITGSANGTIPASVKAAQISDPSFTGGAAYLGVPVNSPNKEAALKLANFVLAPEQQAEIVKEISGYPAIALGKLPSEVKDRFANADTNNLRKGYFDQMSKDMNNLWDQKVPGQ</sequence>
<accession>A0AB39L5T5</accession>
<reference evidence="2" key="1">
    <citation type="submission" date="2024-07" db="EMBL/GenBank/DDBJ databases">
        <authorList>
            <person name="fu j."/>
        </authorList>
    </citation>
    <scope>NUCLEOTIDE SEQUENCE</scope>
    <source>
        <strain evidence="2">P10A9</strain>
    </source>
</reference>
<dbReference type="SUPFAM" id="SSF53850">
    <property type="entry name" value="Periplasmic binding protein-like II"/>
    <property type="match status" value="1"/>
</dbReference>
<organism evidence="2">
    <name type="scientific">Sinomonas puerhi</name>
    <dbReference type="NCBI Taxonomy" id="3238584"/>
    <lineage>
        <taxon>Bacteria</taxon>
        <taxon>Bacillati</taxon>
        <taxon>Actinomycetota</taxon>
        <taxon>Actinomycetes</taxon>
        <taxon>Micrococcales</taxon>
        <taxon>Micrococcaceae</taxon>
        <taxon>Sinomonas</taxon>
    </lineage>
</organism>
<dbReference type="EMBL" id="CP163302">
    <property type="protein sequence ID" value="XDP45689.1"/>
    <property type="molecule type" value="Genomic_DNA"/>
</dbReference>
<dbReference type="PROSITE" id="PS51257">
    <property type="entry name" value="PROKAR_LIPOPROTEIN"/>
    <property type="match status" value="1"/>
</dbReference>
<proteinExistence type="predicted"/>
<dbReference type="Gene3D" id="3.40.190.10">
    <property type="entry name" value="Periplasmic binding protein-like II"/>
    <property type="match status" value="2"/>
</dbReference>
<dbReference type="PANTHER" id="PTHR42779:SF1">
    <property type="entry name" value="PROTEIN YNJB"/>
    <property type="match status" value="1"/>
</dbReference>
<feature type="signal peptide" evidence="1">
    <location>
        <begin position="1"/>
        <end position="29"/>
    </location>
</feature>
<name>A0AB39L5T5_9MICC</name>
<dbReference type="InterPro" id="IPR006059">
    <property type="entry name" value="SBP"/>
</dbReference>
<dbReference type="PANTHER" id="PTHR42779">
    <property type="entry name" value="PROTEIN YNJB"/>
    <property type="match status" value="1"/>
</dbReference>
<protein>
    <submittedName>
        <fullName evidence="2">Extracellular solute-binding protein</fullName>
    </submittedName>
</protein>
<dbReference type="RefSeq" id="WP_369046166.1">
    <property type="nucleotide sequence ID" value="NZ_CP163302.1"/>
</dbReference>
<gene>
    <name evidence="2" type="ORF">AB5L97_01305</name>
</gene>
<evidence type="ECO:0000256" key="1">
    <source>
        <dbReference type="SAM" id="SignalP"/>
    </source>
</evidence>